<proteinExistence type="predicted"/>
<reference evidence="1 2" key="1">
    <citation type="submission" date="2024-09" db="EMBL/GenBank/DDBJ databases">
        <title>Chromosome-scale assembly of Riccia fluitans.</title>
        <authorList>
            <person name="Paukszto L."/>
            <person name="Sawicki J."/>
            <person name="Karawczyk K."/>
            <person name="Piernik-Szablinska J."/>
            <person name="Szczecinska M."/>
            <person name="Mazdziarz M."/>
        </authorList>
    </citation>
    <scope>NUCLEOTIDE SEQUENCE [LARGE SCALE GENOMIC DNA]</scope>
    <source>
        <strain evidence="1">Rf_01</strain>
        <tissue evidence="1">Aerial parts of the thallus</tissue>
    </source>
</reference>
<evidence type="ECO:0000313" key="1">
    <source>
        <dbReference type="EMBL" id="KAL2634694.1"/>
    </source>
</evidence>
<evidence type="ECO:0000313" key="2">
    <source>
        <dbReference type="Proteomes" id="UP001605036"/>
    </source>
</evidence>
<name>A0ABD1YWA9_9MARC</name>
<dbReference type="EMBL" id="JBHFFA010000003">
    <property type="protein sequence ID" value="KAL2634694.1"/>
    <property type="molecule type" value="Genomic_DNA"/>
</dbReference>
<protein>
    <submittedName>
        <fullName evidence="1">Uncharacterized protein</fullName>
    </submittedName>
</protein>
<comment type="caution">
    <text evidence="1">The sequence shown here is derived from an EMBL/GenBank/DDBJ whole genome shotgun (WGS) entry which is preliminary data.</text>
</comment>
<dbReference type="Proteomes" id="UP001605036">
    <property type="component" value="Unassembled WGS sequence"/>
</dbReference>
<sequence length="94" mass="10399">MSVHVMGAIKCVDLVRLFLKIRLIQRSRPSPFQPSYQTELAQFLRDPQRLEVRSSAIAALHYTDNINNSAAAVGTVVVDLGAPPSHYDSLSDSF</sequence>
<accession>A0ABD1YWA9</accession>
<dbReference type="AlphaFoldDB" id="A0ABD1YWA9"/>
<organism evidence="1 2">
    <name type="scientific">Riccia fluitans</name>
    <dbReference type="NCBI Taxonomy" id="41844"/>
    <lineage>
        <taxon>Eukaryota</taxon>
        <taxon>Viridiplantae</taxon>
        <taxon>Streptophyta</taxon>
        <taxon>Embryophyta</taxon>
        <taxon>Marchantiophyta</taxon>
        <taxon>Marchantiopsida</taxon>
        <taxon>Marchantiidae</taxon>
        <taxon>Marchantiales</taxon>
        <taxon>Ricciaceae</taxon>
        <taxon>Riccia</taxon>
    </lineage>
</organism>
<gene>
    <name evidence="1" type="ORF">R1flu_006173</name>
</gene>
<keyword evidence="2" id="KW-1185">Reference proteome</keyword>